<sequence>MFLAKVENEQQKEASVIWDTKEKTVKHRRLRGSRQVSTVWCRLYYIKVNGKDYCPHLRDHNVVIVSSVTGTALDSKAFDTAANSSAGNNLRDYLNNINGDKIVLVAIQNEGSTYIPSATDALKRVAATDDLLNLTEYRGSFVLVGYAGVNKPPWIVQQSAERGKGPSEISLTIPSSTDIRDSGFFERDGEYWVDFEKTGSPMKVYCDMRTDGGWLLVSNVVVDNPSSRQFFIKLSYREISNCHSNKALFMTENAMKELRTHFSFTQVRFHCSKQQGPTSHDTTASNSTGEAVVQYFSGQTDVRPLACGSLDPMKDDNSRTAGLCNQWLSQKWSHDISISLHGRLNDHANAIRYLHHLLLRPGDSRWECDDYNFPNKEFFGLSSGDFWKVFVR</sequence>
<proteinExistence type="predicted"/>
<dbReference type="NCBIfam" id="NF040941">
    <property type="entry name" value="GGGWT_bact"/>
    <property type="match status" value="1"/>
</dbReference>
<dbReference type="EMBL" id="LSMT01000349">
    <property type="protein sequence ID" value="PFX19665.1"/>
    <property type="molecule type" value="Genomic_DNA"/>
</dbReference>
<dbReference type="Pfam" id="PF15711">
    <property type="entry name" value="ILEI"/>
    <property type="match status" value="1"/>
</dbReference>
<dbReference type="OrthoDB" id="120976at2759"/>
<evidence type="ECO:0000259" key="2">
    <source>
        <dbReference type="Pfam" id="PF15711"/>
    </source>
</evidence>
<protein>
    <recommendedName>
        <fullName evidence="2">ILEI/PANDER domain-containing protein</fullName>
    </recommendedName>
</protein>
<reference evidence="4" key="1">
    <citation type="journal article" date="2017" name="bioRxiv">
        <title>Comparative analysis of the genomes of Stylophora pistillata and Acropora digitifera provides evidence for extensive differences between species of corals.</title>
        <authorList>
            <person name="Voolstra C.R."/>
            <person name="Li Y."/>
            <person name="Liew Y.J."/>
            <person name="Baumgarten S."/>
            <person name="Zoccola D."/>
            <person name="Flot J.-F."/>
            <person name="Tambutte S."/>
            <person name="Allemand D."/>
            <person name="Aranda M."/>
        </authorList>
    </citation>
    <scope>NUCLEOTIDE SEQUENCE [LARGE SCALE GENOMIC DNA]</scope>
</reference>
<evidence type="ECO:0000313" key="4">
    <source>
        <dbReference type="Proteomes" id="UP000225706"/>
    </source>
</evidence>
<dbReference type="InterPro" id="IPR039477">
    <property type="entry name" value="ILEI/PANDER_dom"/>
</dbReference>
<dbReference type="InterPro" id="IPR036056">
    <property type="entry name" value="Fibrinogen-like_C"/>
</dbReference>
<comment type="caution">
    <text evidence="3">The sequence shown here is derived from an EMBL/GenBank/DDBJ whole genome shotgun (WGS) entry which is preliminary data.</text>
</comment>
<dbReference type="GO" id="GO:0005615">
    <property type="term" value="C:extracellular space"/>
    <property type="evidence" value="ECO:0007669"/>
    <property type="project" value="TreeGrafter"/>
</dbReference>
<dbReference type="PROSITE" id="PS52031">
    <property type="entry name" value="GG_LECTIN"/>
    <property type="match status" value="1"/>
</dbReference>
<gene>
    <name evidence="3" type="ORF">AWC38_SpisGene15907</name>
</gene>
<dbReference type="SUPFAM" id="SSF56496">
    <property type="entry name" value="Fibrinogen C-terminal domain-like"/>
    <property type="match status" value="1"/>
</dbReference>
<keyword evidence="1" id="KW-1015">Disulfide bond</keyword>
<name>A0A2B4RTU1_STYPI</name>
<dbReference type="Proteomes" id="UP000225706">
    <property type="component" value="Unassembled WGS sequence"/>
</dbReference>
<dbReference type="Gene3D" id="2.60.120.1000">
    <property type="match status" value="1"/>
</dbReference>
<accession>A0A2B4RTU1</accession>
<evidence type="ECO:0000256" key="1">
    <source>
        <dbReference type="ARBA" id="ARBA00023157"/>
    </source>
</evidence>
<evidence type="ECO:0000313" key="3">
    <source>
        <dbReference type="EMBL" id="PFX19665.1"/>
    </source>
</evidence>
<organism evidence="3 4">
    <name type="scientific">Stylophora pistillata</name>
    <name type="common">Smooth cauliflower coral</name>
    <dbReference type="NCBI Taxonomy" id="50429"/>
    <lineage>
        <taxon>Eukaryota</taxon>
        <taxon>Metazoa</taxon>
        <taxon>Cnidaria</taxon>
        <taxon>Anthozoa</taxon>
        <taxon>Hexacorallia</taxon>
        <taxon>Scleractinia</taxon>
        <taxon>Astrocoeniina</taxon>
        <taxon>Pocilloporidae</taxon>
        <taxon>Stylophora</taxon>
    </lineage>
</organism>
<dbReference type="PANTHER" id="PTHR16146:SF46">
    <property type="entry name" value="INTELECTIN-1A-RELATED"/>
    <property type="match status" value="1"/>
</dbReference>
<dbReference type="PANTHER" id="PTHR16146">
    <property type="entry name" value="INTELECTIN"/>
    <property type="match status" value="1"/>
</dbReference>
<keyword evidence="4" id="KW-1185">Reference proteome</keyword>
<feature type="domain" description="ILEI/PANDER" evidence="2">
    <location>
        <begin position="60"/>
        <end position="148"/>
    </location>
</feature>
<dbReference type="GO" id="GO:0070492">
    <property type="term" value="F:oligosaccharide binding"/>
    <property type="evidence" value="ECO:0007669"/>
    <property type="project" value="TreeGrafter"/>
</dbReference>
<dbReference type="AlphaFoldDB" id="A0A2B4RTU1"/>